<keyword evidence="3" id="KW-1185">Reference proteome</keyword>
<sequence length="113" mass="12976">MQSDQPQIPRRAKMSSSVEEKENVLKDTILKIEKSYDQGSEGKHKANVNIDYNDVKALYDMATGEDKGYVLEFWNKLHAPHYKVGALPEDKYYFEKGKFVIHDSGTKKLIVLP</sequence>
<name>A0A8S3YEU8_PARAO</name>
<dbReference type="AlphaFoldDB" id="A0A8S3YEU8"/>
<proteinExistence type="predicted"/>
<dbReference type="OrthoDB" id="6936677at2759"/>
<evidence type="ECO:0000256" key="1">
    <source>
        <dbReference type="SAM" id="MobiDB-lite"/>
    </source>
</evidence>
<dbReference type="EMBL" id="CAJQZP010001624">
    <property type="protein sequence ID" value="CAG5057150.1"/>
    <property type="molecule type" value="Genomic_DNA"/>
</dbReference>
<protein>
    <submittedName>
        <fullName evidence="2">(apollo) hypothetical protein</fullName>
    </submittedName>
</protein>
<evidence type="ECO:0000313" key="3">
    <source>
        <dbReference type="Proteomes" id="UP000691718"/>
    </source>
</evidence>
<gene>
    <name evidence="2" type="ORF">PAPOLLO_LOCUS27039</name>
</gene>
<feature type="region of interest" description="Disordered" evidence="1">
    <location>
        <begin position="1"/>
        <end position="20"/>
    </location>
</feature>
<evidence type="ECO:0000313" key="2">
    <source>
        <dbReference type="EMBL" id="CAG5057150.1"/>
    </source>
</evidence>
<accession>A0A8S3YEU8</accession>
<dbReference type="Proteomes" id="UP000691718">
    <property type="component" value="Unassembled WGS sequence"/>
</dbReference>
<comment type="caution">
    <text evidence="2">The sequence shown here is derived from an EMBL/GenBank/DDBJ whole genome shotgun (WGS) entry which is preliminary data.</text>
</comment>
<organism evidence="2 3">
    <name type="scientific">Parnassius apollo</name>
    <name type="common">Apollo butterfly</name>
    <name type="synonym">Papilio apollo</name>
    <dbReference type="NCBI Taxonomy" id="110799"/>
    <lineage>
        <taxon>Eukaryota</taxon>
        <taxon>Metazoa</taxon>
        <taxon>Ecdysozoa</taxon>
        <taxon>Arthropoda</taxon>
        <taxon>Hexapoda</taxon>
        <taxon>Insecta</taxon>
        <taxon>Pterygota</taxon>
        <taxon>Neoptera</taxon>
        <taxon>Endopterygota</taxon>
        <taxon>Lepidoptera</taxon>
        <taxon>Glossata</taxon>
        <taxon>Ditrysia</taxon>
        <taxon>Papilionoidea</taxon>
        <taxon>Papilionidae</taxon>
        <taxon>Parnassiinae</taxon>
        <taxon>Parnassini</taxon>
        <taxon>Parnassius</taxon>
        <taxon>Parnassius</taxon>
    </lineage>
</organism>
<reference evidence="2" key="1">
    <citation type="submission" date="2021-04" db="EMBL/GenBank/DDBJ databases">
        <authorList>
            <person name="Tunstrom K."/>
        </authorList>
    </citation>
    <scope>NUCLEOTIDE SEQUENCE</scope>
</reference>